<dbReference type="Proteomes" id="UP000003531">
    <property type="component" value="Unassembled WGS sequence"/>
</dbReference>
<evidence type="ECO:0000256" key="1">
    <source>
        <dbReference type="ARBA" id="ARBA00010189"/>
    </source>
</evidence>
<evidence type="ECO:0000256" key="2">
    <source>
        <dbReference type="ARBA" id="ARBA00014129"/>
    </source>
</evidence>
<dbReference type="AlphaFoldDB" id="C2EIB3"/>
<keyword evidence="7" id="KW-0804">Transcription</keyword>
<reference evidence="10 11" key="1">
    <citation type="submission" date="2009-01" db="EMBL/GenBank/DDBJ databases">
        <authorList>
            <person name="Qin X."/>
            <person name="Bachman B."/>
            <person name="Battles P."/>
            <person name="Bell A."/>
            <person name="Bess C."/>
            <person name="Bickham C."/>
            <person name="Chaboub L."/>
            <person name="Chen D."/>
            <person name="Coyle M."/>
            <person name="Deiros D.R."/>
            <person name="Dinh H."/>
            <person name="Forbes L."/>
            <person name="Fowler G."/>
            <person name="Francisco L."/>
            <person name="Fu Q."/>
            <person name="Gubbala S."/>
            <person name="Hale W."/>
            <person name="Han Y."/>
            <person name="Hemphill L."/>
            <person name="Highlander S.K."/>
            <person name="Hirani K."/>
            <person name="Hogues M."/>
            <person name="Jackson L."/>
            <person name="Jakkamsetti A."/>
            <person name="Javaid M."/>
            <person name="Jiang H."/>
            <person name="Korchina V."/>
            <person name="Kovar C."/>
            <person name="Lara F."/>
            <person name="Lee S."/>
            <person name="Mata R."/>
            <person name="Mathew T."/>
            <person name="Moen C."/>
            <person name="Morales K."/>
            <person name="Munidasa M."/>
            <person name="Nazareth L."/>
            <person name="Ngo R."/>
            <person name="Nguyen L."/>
            <person name="Okwuonu G."/>
            <person name="Ongeri F."/>
            <person name="Patil S."/>
            <person name="Petrosino J."/>
            <person name="Pham C."/>
            <person name="Pham P."/>
            <person name="Pu L.-L."/>
            <person name="Puazo M."/>
            <person name="Raj R."/>
            <person name="Reid J."/>
            <person name="Rouhana J."/>
            <person name="Saada N."/>
            <person name="Shang Y."/>
            <person name="Simmons D."/>
            <person name="Thornton R."/>
            <person name="Warren J."/>
            <person name="Weissenberger G."/>
            <person name="Zhang J."/>
            <person name="Zhang L."/>
            <person name="Zhou C."/>
            <person name="Zhu D."/>
            <person name="Muzny D."/>
            <person name="Worley K."/>
            <person name="Gibbs R."/>
        </authorList>
    </citation>
    <scope>NUCLEOTIDE SEQUENCE [LARGE SCALE GENOMIC DNA]</scope>
    <source>
        <strain evidence="10 11">ATCC 11741</strain>
    </source>
</reference>
<dbReference type="Pfam" id="PF05848">
    <property type="entry name" value="CtsR"/>
    <property type="match status" value="1"/>
</dbReference>
<evidence type="ECO:0000256" key="4">
    <source>
        <dbReference type="ARBA" id="ARBA00023015"/>
    </source>
</evidence>
<dbReference type="InterPro" id="IPR041902">
    <property type="entry name" value="CtsR_N_sf"/>
</dbReference>
<dbReference type="FunFam" id="3.30.56.130:FF:000001">
    <property type="entry name" value="Transcriptional regulator CtsR"/>
    <property type="match status" value="1"/>
</dbReference>
<evidence type="ECO:0000256" key="6">
    <source>
        <dbReference type="ARBA" id="ARBA00023125"/>
    </source>
</evidence>
<keyword evidence="4" id="KW-0805">Transcription regulation</keyword>
<dbReference type="PIRSF" id="PIRSF010607">
    <property type="entry name" value="Txn_repr_CtsR"/>
    <property type="match status" value="1"/>
</dbReference>
<gene>
    <name evidence="10" type="ORF">HMPREF0545_1385</name>
</gene>
<dbReference type="EMBL" id="ACGT01000028">
    <property type="protein sequence ID" value="EEJ73770.1"/>
    <property type="molecule type" value="Genomic_DNA"/>
</dbReference>
<evidence type="ECO:0000256" key="5">
    <source>
        <dbReference type="ARBA" id="ARBA00023016"/>
    </source>
</evidence>
<feature type="domain" description="CtsR N-terminal HTH" evidence="8">
    <location>
        <begin position="38"/>
        <end position="106"/>
    </location>
</feature>
<dbReference type="InterPro" id="IPR041473">
    <property type="entry name" value="CtsR_C"/>
</dbReference>
<dbReference type="HOGENOM" id="CLU_118139_0_0_9"/>
<accession>C2EIB3</accession>
<dbReference type="Gene3D" id="1.10.1200.150">
    <property type="entry name" value="Transcriptional regulator CtsR, C-terminal domain"/>
    <property type="match status" value="1"/>
</dbReference>
<organism evidence="10 11">
    <name type="scientific">Ligilactobacillus salivarius DSM 20555 = ATCC 11741</name>
    <dbReference type="NCBI Taxonomy" id="1423799"/>
    <lineage>
        <taxon>Bacteria</taxon>
        <taxon>Bacillati</taxon>
        <taxon>Bacillota</taxon>
        <taxon>Bacilli</taxon>
        <taxon>Lactobacillales</taxon>
        <taxon>Lactobacillaceae</taxon>
        <taxon>Ligilactobacillus</taxon>
    </lineage>
</organism>
<dbReference type="Gene3D" id="3.30.56.130">
    <property type="entry name" value="Transcriptional regulator CtsR, winged HTH domain"/>
    <property type="match status" value="1"/>
</dbReference>
<dbReference type="InterPro" id="IPR040465">
    <property type="entry name" value="CtsR_N"/>
</dbReference>
<dbReference type="GO" id="GO:0003677">
    <property type="term" value="F:DNA binding"/>
    <property type="evidence" value="ECO:0007669"/>
    <property type="project" value="UniProtKB-KW"/>
</dbReference>
<sequence>MLIDTKFLHLLPKFIYNRLKVNVGQTYKRGWRIMQNRNISDIIEQYLKDILADSRRIEIKRSEIAQQFDCVPSQINYVIKTRFTLKNGYVVKSKRGGGGYIRIVKVDLAENQSVLDDLISAIGTEITENQAYQLISSLYEDGVFSRKEANYVLAAISRQALDLPTAEMENMIRARILVSILNQLRCEE</sequence>
<proteinExistence type="inferred from homology"/>
<evidence type="ECO:0000259" key="8">
    <source>
        <dbReference type="Pfam" id="PF05848"/>
    </source>
</evidence>
<evidence type="ECO:0000259" key="9">
    <source>
        <dbReference type="Pfam" id="PF17727"/>
    </source>
</evidence>
<evidence type="ECO:0000313" key="10">
    <source>
        <dbReference type="EMBL" id="EEJ73770.1"/>
    </source>
</evidence>
<keyword evidence="6" id="KW-0238">DNA-binding</keyword>
<comment type="caution">
    <text evidence="10">The sequence shown here is derived from an EMBL/GenBank/DDBJ whole genome shotgun (WGS) entry which is preliminary data.</text>
</comment>
<dbReference type="InterPro" id="IPR008463">
    <property type="entry name" value="CtsR"/>
</dbReference>
<dbReference type="InterPro" id="IPR041908">
    <property type="entry name" value="CtsR_C_sf"/>
</dbReference>
<protein>
    <recommendedName>
        <fullName evidence="2">Transcriptional regulator CtsR</fullName>
    </recommendedName>
</protein>
<dbReference type="Pfam" id="PF17727">
    <property type="entry name" value="CtsR_C"/>
    <property type="match status" value="1"/>
</dbReference>
<evidence type="ECO:0000313" key="11">
    <source>
        <dbReference type="Proteomes" id="UP000003531"/>
    </source>
</evidence>
<keyword evidence="3" id="KW-0678">Repressor</keyword>
<dbReference type="GO" id="GO:0006355">
    <property type="term" value="P:regulation of DNA-templated transcription"/>
    <property type="evidence" value="ECO:0007669"/>
    <property type="project" value="InterPro"/>
</dbReference>
<comment type="similarity">
    <text evidence="1">Belongs to the CtsR family.</text>
</comment>
<keyword evidence="5" id="KW-0346">Stress response</keyword>
<evidence type="ECO:0000256" key="7">
    <source>
        <dbReference type="ARBA" id="ARBA00023163"/>
    </source>
</evidence>
<evidence type="ECO:0000256" key="3">
    <source>
        <dbReference type="ARBA" id="ARBA00022491"/>
    </source>
</evidence>
<name>C2EIB3_9LACO</name>
<feature type="domain" description="CtsR C-terminal dimerization" evidence="9">
    <location>
        <begin position="111"/>
        <end position="182"/>
    </location>
</feature>